<feature type="domain" description="PAS" evidence="7">
    <location>
        <begin position="280"/>
        <end position="329"/>
    </location>
</feature>
<dbReference type="GO" id="GO:0005737">
    <property type="term" value="C:cytoplasm"/>
    <property type="evidence" value="ECO:0007669"/>
    <property type="project" value="InterPro"/>
</dbReference>
<evidence type="ECO:0000259" key="7">
    <source>
        <dbReference type="PROSITE" id="PS50112"/>
    </source>
</evidence>
<dbReference type="Proteomes" id="UP001153636">
    <property type="component" value="Chromosome 4"/>
</dbReference>
<keyword evidence="10" id="KW-1185">Reference proteome</keyword>
<dbReference type="Gene3D" id="4.10.280.10">
    <property type="entry name" value="Helix-loop-helix DNA-binding domain"/>
    <property type="match status" value="1"/>
</dbReference>
<keyword evidence="5" id="KW-0539">Nucleus</keyword>
<dbReference type="Pfam" id="PF14598">
    <property type="entry name" value="PAS_11"/>
    <property type="match status" value="1"/>
</dbReference>
<evidence type="ECO:0000256" key="1">
    <source>
        <dbReference type="ARBA" id="ARBA00022737"/>
    </source>
</evidence>
<organism evidence="9 10">
    <name type="scientific">Psylliodes chrysocephalus</name>
    <dbReference type="NCBI Taxonomy" id="3402493"/>
    <lineage>
        <taxon>Eukaryota</taxon>
        <taxon>Metazoa</taxon>
        <taxon>Ecdysozoa</taxon>
        <taxon>Arthropoda</taxon>
        <taxon>Hexapoda</taxon>
        <taxon>Insecta</taxon>
        <taxon>Pterygota</taxon>
        <taxon>Neoptera</taxon>
        <taxon>Endopterygota</taxon>
        <taxon>Coleoptera</taxon>
        <taxon>Polyphaga</taxon>
        <taxon>Cucujiformia</taxon>
        <taxon>Chrysomeloidea</taxon>
        <taxon>Chrysomelidae</taxon>
        <taxon>Galerucinae</taxon>
        <taxon>Alticini</taxon>
        <taxon>Psylliodes</taxon>
    </lineage>
</organism>
<dbReference type="SMART" id="SM00353">
    <property type="entry name" value="HLH"/>
    <property type="match status" value="1"/>
</dbReference>
<dbReference type="PROSITE" id="PS50112">
    <property type="entry name" value="PAS"/>
    <property type="match status" value="2"/>
</dbReference>
<dbReference type="GO" id="GO:0003700">
    <property type="term" value="F:DNA-binding transcription factor activity"/>
    <property type="evidence" value="ECO:0007669"/>
    <property type="project" value="InterPro"/>
</dbReference>
<evidence type="ECO:0000256" key="6">
    <source>
        <dbReference type="SAM" id="MobiDB-lite"/>
    </source>
</evidence>
<feature type="compositionally biased region" description="Basic and acidic residues" evidence="6">
    <location>
        <begin position="517"/>
        <end position="535"/>
    </location>
</feature>
<dbReference type="GO" id="GO:0045944">
    <property type="term" value="P:positive regulation of transcription by RNA polymerase II"/>
    <property type="evidence" value="ECO:0007669"/>
    <property type="project" value="UniProtKB-ARBA"/>
</dbReference>
<feature type="region of interest" description="Disordered" evidence="6">
    <location>
        <begin position="443"/>
        <end position="535"/>
    </location>
</feature>
<dbReference type="PANTHER" id="PTHR23042">
    <property type="entry name" value="CIRCADIAN PROTEIN CLOCK/ARNT/BMAL/PAS"/>
    <property type="match status" value="1"/>
</dbReference>
<dbReference type="InterPro" id="IPR035965">
    <property type="entry name" value="PAS-like_dom_sf"/>
</dbReference>
<dbReference type="InterPro" id="IPR036638">
    <property type="entry name" value="HLH_DNA-bd_sf"/>
</dbReference>
<dbReference type="InterPro" id="IPR050933">
    <property type="entry name" value="Circadian_TF"/>
</dbReference>
<sequence>MLSCPPQTHRYSAVDIMQNPWYPPTRQTYTTNLVVETAPPSNSREQRNKAEKQRRDRLNSYIGELATLVPMVSKSAKRLDKTSILRLTATHLRIKQMLNSSKIVPNMDFPKHIDQLLLEQLIYEQMSGFLLIVLASGKIVFISNTVENLLGHLQTDLMGQSLFNITNSNDQDRLKMFLQCEGDIEQEWRKSFIIRLKRAGPRSETPVYEAVRMMGMHRQAPNLHNSILDTCSTTSSSSSTSGVNNDDVLVFFVQVTRPEPFIERLMEASKDEYRTRHLIDGRIVGCDQRISIIAGYMTEEVMNHSAFLYMHRDDVRWVMIALRQMYDRGEMKGSSCYRLQSRNGQFIYLRTNGFLEIDDSGTVECFTCINTLVSEMEGLQLIEDMKKRYSAICYFENLTPPPSNDSIDIVEDPQQVERALIHLMENLPSGAAAEEIINSNANTNFGSIPSPPLETQDLTPMTDCSPPKIHMKRPKRPQSTDGPYDHYTYKKHKAAVLQKVASPESREPSQGYNGKSVKQEPEKSIYQHDHLLSQK</sequence>
<reference evidence="9" key="1">
    <citation type="submission" date="2022-01" db="EMBL/GenBank/DDBJ databases">
        <authorList>
            <person name="King R."/>
        </authorList>
    </citation>
    <scope>NUCLEOTIDE SEQUENCE</scope>
</reference>
<evidence type="ECO:0008006" key="11">
    <source>
        <dbReference type="Google" id="ProtNLM"/>
    </source>
</evidence>
<feature type="compositionally biased region" description="Basic and acidic residues" evidence="6">
    <location>
        <begin position="44"/>
        <end position="55"/>
    </location>
</feature>
<dbReference type="SUPFAM" id="SSF47459">
    <property type="entry name" value="HLH, helix-loop-helix DNA-binding domain"/>
    <property type="match status" value="1"/>
</dbReference>
<evidence type="ECO:0000256" key="3">
    <source>
        <dbReference type="ARBA" id="ARBA00023125"/>
    </source>
</evidence>
<evidence type="ECO:0000313" key="10">
    <source>
        <dbReference type="Proteomes" id="UP001153636"/>
    </source>
</evidence>
<dbReference type="InterPro" id="IPR011598">
    <property type="entry name" value="bHLH_dom"/>
</dbReference>
<dbReference type="GO" id="GO:0046983">
    <property type="term" value="F:protein dimerization activity"/>
    <property type="evidence" value="ECO:0007669"/>
    <property type="project" value="InterPro"/>
</dbReference>
<dbReference type="GO" id="GO:0005634">
    <property type="term" value="C:nucleus"/>
    <property type="evidence" value="ECO:0007669"/>
    <property type="project" value="InterPro"/>
</dbReference>
<proteinExistence type="predicted"/>
<dbReference type="SMART" id="SM00091">
    <property type="entry name" value="PAS"/>
    <property type="match status" value="2"/>
</dbReference>
<feature type="domain" description="BHLH" evidence="8">
    <location>
        <begin position="42"/>
        <end position="95"/>
    </location>
</feature>
<dbReference type="PRINTS" id="PR00785">
    <property type="entry name" value="NCTRNSLOCATR"/>
</dbReference>
<feature type="domain" description="PAS" evidence="7">
    <location>
        <begin position="122"/>
        <end position="179"/>
    </location>
</feature>
<accession>A0A9P0GBZ7</accession>
<dbReference type="PROSITE" id="PS50888">
    <property type="entry name" value="BHLH"/>
    <property type="match status" value="1"/>
</dbReference>
<dbReference type="SUPFAM" id="SSF55785">
    <property type="entry name" value="PYP-like sensor domain (PAS domain)"/>
    <property type="match status" value="2"/>
</dbReference>
<keyword evidence="2" id="KW-0805">Transcription regulation</keyword>
<dbReference type="AlphaFoldDB" id="A0A9P0GBZ7"/>
<evidence type="ECO:0000256" key="4">
    <source>
        <dbReference type="ARBA" id="ARBA00023163"/>
    </source>
</evidence>
<keyword evidence="3" id="KW-0238">DNA-binding</keyword>
<dbReference type="InterPro" id="IPR000014">
    <property type="entry name" value="PAS"/>
</dbReference>
<dbReference type="CDD" id="cd11391">
    <property type="entry name" value="bHLH_PAS"/>
    <property type="match status" value="1"/>
</dbReference>
<dbReference type="Gene3D" id="3.30.450.20">
    <property type="entry name" value="PAS domain"/>
    <property type="match status" value="2"/>
</dbReference>
<dbReference type="GO" id="GO:0003677">
    <property type="term" value="F:DNA binding"/>
    <property type="evidence" value="ECO:0007669"/>
    <property type="project" value="UniProtKB-KW"/>
</dbReference>
<dbReference type="CDD" id="cd00130">
    <property type="entry name" value="PAS"/>
    <property type="match status" value="2"/>
</dbReference>
<keyword evidence="4" id="KW-0804">Transcription</keyword>
<keyword evidence="1" id="KW-0677">Repeat</keyword>
<dbReference type="EMBL" id="OV651816">
    <property type="protein sequence ID" value="CAH1110029.1"/>
    <property type="molecule type" value="Genomic_DNA"/>
</dbReference>
<evidence type="ECO:0000313" key="9">
    <source>
        <dbReference type="EMBL" id="CAH1110029.1"/>
    </source>
</evidence>
<evidence type="ECO:0000256" key="5">
    <source>
        <dbReference type="ARBA" id="ARBA00023242"/>
    </source>
</evidence>
<protein>
    <recommendedName>
        <fullName evidence="11">Methoprene-tolerant</fullName>
    </recommendedName>
</protein>
<feature type="region of interest" description="Disordered" evidence="6">
    <location>
        <begin position="36"/>
        <end position="55"/>
    </location>
</feature>
<dbReference type="InterPro" id="IPR001067">
    <property type="entry name" value="Nuc_translocat"/>
</dbReference>
<evidence type="ECO:0000259" key="8">
    <source>
        <dbReference type="PROSITE" id="PS50888"/>
    </source>
</evidence>
<dbReference type="OrthoDB" id="7788762at2759"/>
<gene>
    <name evidence="9" type="ORF">PSYICH_LOCUS9841</name>
</gene>
<name>A0A9P0GBZ7_9CUCU</name>
<evidence type="ECO:0000256" key="2">
    <source>
        <dbReference type="ARBA" id="ARBA00023015"/>
    </source>
</evidence>
<dbReference type="GO" id="GO:0005667">
    <property type="term" value="C:transcription regulator complex"/>
    <property type="evidence" value="ECO:0007669"/>
    <property type="project" value="InterPro"/>
</dbReference>
<dbReference type="Pfam" id="PF00010">
    <property type="entry name" value="HLH"/>
    <property type="match status" value="1"/>
</dbReference>